<evidence type="ECO:0000256" key="11">
    <source>
        <dbReference type="HAMAP-Rule" id="MF_01393"/>
    </source>
</evidence>
<feature type="transmembrane region" description="Helical" evidence="11">
    <location>
        <begin position="191"/>
        <end position="216"/>
    </location>
</feature>
<evidence type="ECO:0000256" key="12">
    <source>
        <dbReference type="RuleBase" id="RU000483"/>
    </source>
</evidence>
<accession>A0A1H6LF92</accession>
<evidence type="ECO:0000256" key="9">
    <source>
        <dbReference type="ARBA" id="ARBA00023136"/>
    </source>
</evidence>
<evidence type="ECO:0000256" key="2">
    <source>
        <dbReference type="ARBA" id="ARBA00006810"/>
    </source>
</evidence>
<dbReference type="Proteomes" id="UP000176204">
    <property type="component" value="Chromosome I"/>
</dbReference>
<sequence>MSATKNRFFQILTILFLCLGGLAQAEEYAEGGLDMKAPHLFDIPLPGGYSLPFSNSMFMLLLAVIVLAALVKLATRKMSLIPGKAQNFVEMCYEMLYNLLESIIGRRMADKYFWYFGTTFTLIILSNYMGLIPGVGVITYEGTPLLRGANADMNVTMFLGFFFAALWLVWSIREQGLKHFLLHIFGPKGNLTGFIGIVILPLFLFIGVIECVSIAIRPIALGARLYGNIYAGESIIETMAHVATPWLSWLAVLPFLLMELLIGFIQALVFFLLTAIFLKMQVGEDTEHHADEKHGEKDLPAPDHGQTVGARNEHNQ</sequence>
<dbReference type="NCBIfam" id="TIGR01131">
    <property type="entry name" value="ATP_synt_6_or_A"/>
    <property type="match status" value="1"/>
</dbReference>
<keyword evidence="6 11" id="KW-0375">Hydrogen ion transport</keyword>
<keyword evidence="15" id="KW-1185">Reference proteome</keyword>
<evidence type="ECO:0000256" key="6">
    <source>
        <dbReference type="ARBA" id="ARBA00022781"/>
    </source>
</evidence>
<dbReference type="InterPro" id="IPR045082">
    <property type="entry name" value="ATP_syn_F0_a_bact/chloroplast"/>
</dbReference>
<dbReference type="PANTHER" id="PTHR42823">
    <property type="entry name" value="ATP SYNTHASE SUBUNIT A, CHLOROPLASTIC"/>
    <property type="match status" value="1"/>
</dbReference>
<dbReference type="EMBL" id="LT629973">
    <property type="protein sequence ID" value="SEH87028.1"/>
    <property type="molecule type" value="Genomic_DNA"/>
</dbReference>
<dbReference type="InterPro" id="IPR035908">
    <property type="entry name" value="F0_ATP_A_sf"/>
</dbReference>
<evidence type="ECO:0000256" key="5">
    <source>
        <dbReference type="ARBA" id="ARBA00022692"/>
    </source>
</evidence>
<evidence type="ECO:0000313" key="14">
    <source>
        <dbReference type="EMBL" id="SEH87028.1"/>
    </source>
</evidence>
<comment type="subcellular location">
    <subcellularLocation>
        <location evidence="11 12">Cell membrane</location>
        <topology evidence="11 12">Multi-pass membrane protein</topology>
    </subcellularLocation>
    <subcellularLocation>
        <location evidence="1">Membrane</location>
        <topology evidence="1">Multi-pass membrane protein</topology>
    </subcellularLocation>
</comment>
<organism evidence="14 15">
    <name type="scientific">Akkermansia glycaniphila</name>
    <dbReference type="NCBI Taxonomy" id="1679444"/>
    <lineage>
        <taxon>Bacteria</taxon>
        <taxon>Pseudomonadati</taxon>
        <taxon>Verrucomicrobiota</taxon>
        <taxon>Verrucomicrobiia</taxon>
        <taxon>Verrucomicrobiales</taxon>
        <taxon>Akkermansiaceae</taxon>
        <taxon>Akkermansia</taxon>
    </lineage>
</organism>
<evidence type="ECO:0000256" key="8">
    <source>
        <dbReference type="ARBA" id="ARBA00023065"/>
    </source>
</evidence>
<dbReference type="RefSeq" id="WP_071133346.1">
    <property type="nucleotide sequence ID" value="NZ_LIGX01000012.1"/>
</dbReference>
<feature type="transmembrane region" description="Helical" evidence="11">
    <location>
        <begin position="112"/>
        <end position="131"/>
    </location>
</feature>
<comment type="similarity">
    <text evidence="2 11 12">Belongs to the ATPase A chain family.</text>
</comment>
<protein>
    <recommendedName>
        <fullName evidence="11 12">ATP synthase subunit a</fullName>
    </recommendedName>
    <alternativeName>
        <fullName evidence="11">ATP synthase F0 sector subunit a</fullName>
    </alternativeName>
    <alternativeName>
        <fullName evidence="11">F-ATPase subunit 6</fullName>
    </alternativeName>
</protein>
<keyword evidence="10 11" id="KW-0066">ATP synthesis</keyword>
<feature type="transmembrane region" description="Helical" evidence="11">
    <location>
        <begin position="255"/>
        <end position="278"/>
    </location>
</feature>
<feature type="transmembrane region" description="Helical" evidence="11">
    <location>
        <begin position="151"/>
        <end position="170"/>
    </location>
</feature>
<keyword evidence="11" id="KW-1003">Cell membrane</keyword>
<dbReference type="SUPFAM" id="SSF81336">
    <property type="entry name" value="F1F0 ATP synthase subunit A"/>
    <property type="match status" value="1"/>
</dbReference>
<dbReference type="AlphaFoldDB" id="A0A1H6LF92"/>
<evidence type="ECO:0000256" key="10">
    <source>
        <dbReference type="ARBA" id="ARBA00023310"/>
    </source>
</evidence>
<dbReference type="HAMAP" id="MF_01393">
    <property type="entry name" value="ATP_synth_a_bact"/>
    <property type="match status" value="1"/>
</dbReference>
<evidence type="ECO:0000313" key="15">
    <source>
        <dbReference type="Proteomes" id="UP000176204"/>
    </source>
</evidence>
<gene>
    <name evidence="11" type="primary">atpB</name>
    <name evidence="14" type="ORF">PYTT_1341</name>
</gene>
<dbReference type="GO" id="GO:0046933">
    <property type="term" value="F:proton-transporting ATP synthase activity, rotational mechanism"/>
    <property type="evidence" value="ECO:0007669"/>
    <property type="project" value="UniProtKB-UniRule"/>
</dbReference>
<dbReference type="GO" id="GO:0042777">
    <property type="term" value="P:proton motive force-driven plasma membrane ATP synthesis"/>
    <property type="evidence" value="ECO:0007669"/>
    <property type="project" value="TreeGrafter"/>
</dbReference>
<evidence type="ECO:0000256" key="7">
    <source>
        <dbReference type="ARBA" id="ARBA00022989"/>
    </source>
</evidence>
<feature type="compositionally biased region" description="Basic and acidic residues" evidence="13">
    <location>
        <begin position="289"/>
        <end position="301"/>
    </location>
</feature>
<dbReference type="InterPro" id="IPR000568">
    <property type="entry name" value="ATP_synth_F0_asu"/>
</dbReference>
<keyword evidence="8 11" id="KW-0406">Ion transport</keyword>
<reference evidence="15" key="1">
    <citation type="submission" date="2016-09" db="EMBL/GenBank/DDBJ databases">
        <authorList>
            <person name="Koehorst J."/>
        </authorList>
    </citation>
    <scope>NUCLEOTIDE SEQUENCE [LARGE SCALE GENOMIC DNA]</scope>
</reference>
<dbReference type="Gene3D" id="1.20.120.220">
    <property type="entry name" value="ATP synthase, F0 complex, subunit A"/>
    <property type="match status" value="1"/>
</dbReference>
<comment type="function">
    <text evidence="11 12">Key component of the proton channel; it plays a direct role in the translocation of protons across the membrane.</text>
</comment>
<proteinExistence type="inferred from homology"/>
<dbReference type="Pfam" id="PF00119">
    <property type="entry name" value="ATP-synt_A"/>
    <property type="match status" value="1"/>
</dbReference>
<dbReference type="CDD" id="cd00310">
    <property type="entry name" value="ATP-synt_Fo_a_6"/>
    <property type="match status" value="1"/>
</dbReference>
<keyword evidence="7 11" id="KW-1133">Transmembrane helix</keyword>
<evidence type="ECO:0000256" key="3">
    <source>
        <dbReference type="ARBA" id="ARBA00022448"/>
    </source>
</evidence>
<keyword evidence="4 11" id="KW-0138">CF(0)</keyword>
<keyword evidence="9 11" id="KW-0472">Membrane</keyword>
<feature type="transmembrane region" description="Helical" evidence="11">
    <location>
        <begin position="49"/>
        <end position="71"/>
    </location>
</feature>
<evidence type="ECO:0000256" key="1">
    <source>
        <dbReference type="ARBA" id="ARBA00004141"/>
    </source>
</evidence>
<evidence type="ECO:0000256" key="4">
    <source>
        <dbReference type="ARBA" id="ARBA00022547"/>
    </source>
</evidence>
<name>A0A1H6LF92_9BACT</name>
<dbReference type="KEGG" id="agl:PYTT_1341"/>
<dbReference type="STRING" id="1679444.PYTT_1341"/>
<keyword evidence="5 11" id="KW-0812">Transmembrane</keyword>
<evidence type="ECO:0000256" key="13">
    <source>
        <dbReference type="SAM" id="MobiDB-lite"/>
    </source>
</evidence>
<dbReference type="PANTHER" id="PTHR42823:SF3">
    <property type="entry name" value="ATP SYNTHASE SUBUNIT A, CHLOROPLASTIC"/>
    <property type="match status" value="1"/>
</dbReference>
<dbReference type="GO" id="GO:0045259">
    <property type="term" value="C:proton-transporting ATP synthase complex"/>
    <property type="evidence" value="ECO:0007669"/>
    <property type="project" value="UniProtKB-KW"/>
</dbReference>
<feature type="region of interest" description="Disordered" evidence="13">
    <location>
        <begin position="289"/>
        <end position="316"/>
    </location>
</feature>
<keyword evidence="3 11" id="KW-0813">Transport</keyword>
<dbReference type="GO" id="GO:0005886">
    <property type="term" value="C:plasma membrane"/>
    <property type="evidence" value="ECO:0007669"/>
    <property type="project" value="UniProtKB-SubCell"/>
</dbReference>